<feature type="domain" description="HTH iclR-type" evidence="4">
    <location>
        <begin position="11"/>
        <end position="73"/>
    </location>
</feature>
<evidence type="ECO:0000256" key="1">
    <source>
        <dbReference type="ARBA" id="ARBA00023015"/>
    </source>
</evidence>
<dbReference type="InterPro" id="IPR036388">
    <property type="entry name" value="WH-like_DNA-bd_sf"/>
</dbReference>
<dbReference type="Pfam" id="PF09339">
    <property type="entry name" value="HTH_IclR"/>
    <property type="match status" value="1"/>
</dbReference>
<feature type="domain" description="IclR-ED" evidence="5">
    <location>
        <begin position="74"/>
        <end position="257"/>
    </location>
</feature>
<comment type="caution">
    <text evidence="6">The sequence shown here is derived from an EMBL/GenBank/DDBJ whole genome shotgun (WGS) entry which is preliminary data.</text>
</comment>
<sequence length="261" mass="30269">MTHIQKNKETLSSVINAMRILRLFSFKQKELSFTQIVHLLDLPQSTVHRLISTLKEEGFLSKNPKTNHYRLGLRILSLGGAIYSHLELYKESLPIIKSLSKKLNETAHICHMENNKVVYLYRTETLHPEDRLVTQIGRTSPIHCTSEGLCILAFQEETFIKQYLNQKFFAFTPYTFTKPDQLYQLLEQIRDQDYCVLTSSYFENYISISSPIRNHEKHVIASLTVIGSVKRITEEKLPTFINEIKHSASKISSNLGYFKNL</sequence>
<dbReference type="PANTHER" id="PTHR30136:SF35">
    <property type="entry name" value="HTH-TYPE TRANSCRIPTIONAL REGULATOR RV1719"/>
    <property type="match status" value="1"/>
</dbReference>
<keyword evidence="2" id="KW-0238">DNA-binding</keyword>
<dbReference type="InterPro" id="IPR029016">
    <property type="entry name" value="GAF-like_dom_sf"/>
</dbReference>
<dbReference type="Gene3D" id="3.30.450.40">
    <property type="match status" value="1"/>
</dbReference>
<dbReference type="Proteomes" id="UP001208656">
    <property type="component" value="Unassembled WGS sequence"/>
</dbReference>
<dbReference type="PROSITE" id="PS51077">
    <property type="entry name" value="HTH_ICLR"/>
    <property type="match status" value="1"/>
</dbReference>
<evidence type="ECO:0000313" key="7">
    <source>
        <dbReference type="Proteomes" id="UP001208656"/>
    </source>
</evidence>
<evidence type="ECO:0000256" key="3">
    <source>
        <dbReference type="ARBA" id="ARBA00023163"/>
    </source>
</evidence>
<dbReference type="InterPro" id="IPR005471">
    <property type="entry name" value="Tscrpt_reg_IclR_N"/>
</dbReference>
<dbReference type="InterPro" id="IPR036390">
    <property type="entry name" value="WH_DNA-bd_sf"/>
</dbReference>
<dbReference type="Gene3D" id="1.10.10.10">
    <property type="entry name" value="Winged helix-like DNA-binding domain superfamily/Winged helix DNA-binding domain"/>
    <property type="match status" value="1"/>
</dbReference>
<keyword evidence="1" id="KW-0805">Transcription regulation</keyword>
<gene>
    <name evidence="6" type="ORF">OEV82_08520</name>
</gene>
<dbReference type="SUPFAM" id="SSF55781">
    <property type="entry name" value="GAF domain-like"/>
    <property type="match status" value="1"/>
</dbReference>
<dbReference type="InterPro" id="IPR011991">
    <property type="entry name" value="ArsR-like_HTH"/>
</dbReference>
<dbReference type="PANTHER" id="PTHR30136">
    <property type="entry name" value="HELIX-TURN-HELIX TRANSCRIPTIONAL REGULATOR, ICLR FAMILY"/>
    <property type="match status" value="1"/>
</dbReference>
<dbReference type="SUPFAM" id="SSF46785">
    <property type="entry name" value="Winged helix' DNA-binding domain"/>
    <property type="match status" value="1"/>
</dbReference>
<evidence type="ECO:0000259" key="5">
    <source>
        <dbReference type="PROSITE" id="PS51078"/>
    </source>
</evidence>
<evidence type="ECO:0000259" key="4">
    <source>
        <dbReference type="PROSITE" id="PS51077"/>
    </source>
</evidence>
<protein>
    <submittedName>
        <fullName evidence="6">IclR family transcriptional regulator</fullName>
    </submittedName>
</protein>
<reference evidence="6 7" key="1">
    <citation type="submission" date="2022-10" db="EMBL/GenBank/DDBJ databases">
        <title>Description of Fervidibacillus gen. nov. in the family Fervidibacillaceae fam. nov. with two species, Fervidibacillus albus sp. nov., and Fervidibacillus halotolerans sp. nov., isolated from tidal flat sediments.</title>
        <authorList>
            <person name="Kwon K.K."/>
            <person name="Yang S.-H."/>
        </authorList>
    </citation>
    <scope>NUCLEOTIDE SEQUENCE [LARGE SCALE GENOMIC DNA]</scope>
    <source>
        <strain evidence="6 7">DSM 23332</strain>
    </source>
</reference>
<dbReference type="RefSeq" id="WP_263061597.1">
    <property type="nucleotide sequence ID" value="NZ_JAOUSE010000022.1"/>
</dbReference>
<dbReference type="Pfam" id="PF01614">
    <property type="entry name" value="IclR_C"/>
    <property type="match status" value="1"/>
</dbReference>
<keyword evidence="7" id="KW-1185">Reference proteome</keyword>
<dbReference type="SMART" id="SM00346">
    <property type="entry name" value="HTH_ICLR"/>
    <property type="match status" value="1"/>
</dbReference>
<evidence type="ECO:0000256" key="2">
    <source>
        <dbReference type="ARBA" id="ARBA00023125"/>
    </source>
</evidence>
<dbReference type="InterPro" id="IPR050707">
    <property type="entry name" value="HTH_MetabolicPath_Reg"/>
</dbReference>
<name>A0ABT2WFN9_9BACI</name>
<dbReference type="EMBL" id="JAOUSE010000022">
    <property type="protein sequence ID" value="MCU9594498.1"/>
    <property type="molecule type" value="Genomic_DNA"/>
</dbReference>
<keyword evidence="3" id="KW-0804">Transcription</keyword>
<dbReference type="InterPro" id="IPR014757">
    <property type="entry name" value="Tscrpt_reg_IclR_C"/>
</dbReference>
<dbReference type="CDD" id="cd00090">
    <property type="entry name" value="HTH_ARSR"/>
    <property type="match status" value="1"/>
</dbReference>
<dbReference type="PROSITE" id="PS51078">
    <property type="entry name" value="ICLR_ED"/>
    <property type="match status" value="1"/>
</dbReference>
<accession>A0ABT2WFN9</accession>
<organism evidence="6 7">
    <name type="scientific">Pallidibacillus thermolactis</name>
    <dbReference type="NCBI Taxonomy" id="251051"/>
    <lineage>
        <taxon>Bacteria</taxon>
        <taxon>Bacillati</taxon>
        <taxon>Bacillota</taxon>
        <taxon>Bacilli</taxon>
        <taxon>Bacillales</taxon>
        <taxon>Bacillaceae</taxon>
        <taxon>Pallidibacillus</taxon>
    </lineage>
</organism>
<proteinExistence type="predicted"/>
<evidence type="ECO:0000313" key="6">
    <source>
        <dbReference type="EMBL" id="MCU9594498.1"/>
    </source>
</evidence>